<dbReference type="EMBL" id="LXQA010673486">
    <property type="protein sequence ID" value="MCI65323.1"/>
    <property type="molecule type" value="Genomic_DNA"/>
</dbReference>
<keyword evidence="3" id="KW-1185">Reference proteome</keyword>
<dbReference type="AlphaFoldDB" id="A0A392TVZ1"/>
<feature type="region of interest" description="Disordered" evidence="1">
    <location>
        <begin position="1"/>
        <end position="57"/>
    </location>
</feature>
<feature type="compositionally biased region" description="Polar residues" evidence="1">
    <location>
        <begin position="28"/>
        <end position="40"/>
    </location>
</feature>
<evidence type="ECO:0000313" key="3">
    <source>
        <dbReference type="Proteomes" id="UP000265520"/>
    </source>
</evidence>
<reference evidence="2 3" key="1">
    <citation type="journal article" date="2018" name="Front. Plant Sci.">
        <title>Red Clover (Trifolium pratense) and Zigzag Clover (T. medium) - A Picture of Genomic Similarities and Differences.</title>
        <authorList>
            <person name="Dluhosova J."/>
            <person name="Istvanek J."/>
            <person name="Nedelnik J."/>
            <person name="Repkova J."/>
        </authorList>
    </citation>
    <scope>NUCLEOTIDE SEQUENCE [LARGE SCALE GENOMIC DNA]</scope>
    <source>
        <strain evidence="3">cv. 10/8</strain>
        <tissue evidence="2">Leaf</tissue>
    </source>
</reference>
<accession>A0A392TVZ1</accession>
<proteinExistence type="predicted"/>
<evidence type="ECO:0000256" key="1">
    <source>
        <dbReference type="SAM" id="MobiDB-lite"/>
    </source>
</evidence>
<name>A0A392TVZ1_9FABA</name>
<sequence>MPRSASIWRPKADKFRVTGEKQRELATRSLSDATPRSATQAHKLGPSHENGPNHAQISFSPLLIHGNNIYQAQATL</sequence>
<organism evidence="2 3">
    <name type="scientific">Trifolium medium</name>
    <dbReference type="NCBI Taxonomy" id="97028"/>
    <lineage>
        <taxon>Eukaryota</taxon>
        <taxon>Viridiplantae</taxon>
        <taxon>Streptophyta</taxon>
        <taxon>Embryophyta</taxon>
        <taxon>Tracheophyta</taxon>
        <taxon>Spermatophyta</taxon>
        <taxon>Magnoliopsida</taxon>
        <taxon>eudicotyledons</taxon>
        <taxon>Gunneridae</taxon>
        <taxon>Pentapetalae</taxon>
        <taxon>rosids</taxon>
        <taxon>fabids</taxon>
        <taxon>Fabales</taxon>
        <taxon>Fabaceae</taxon>
        <taxon>Papilionoideae</taxon>
        <taxon>50 kb inversion clade</taxon>
        <taxon>NPAAA clade</taxon>
        <taxon>Hologalegina</taxon>
        <taxon>IRL clade</taxon>
        <taxon>Trifolieae</taxon>
        <taxon>Trifolium</taxon>
    </lineage>
</organism>
<protein>
    <submittedName>
        <fullName evidence="2">Uncharacterized protein</fullName>
    </submittedName>
</protein>
<evidence type="ECO:0000313" key="2">
    <source>
        <dbReference type="EMBL" id="MCI65323.1"/>
    </source>
</evidence>
<comment type="caution">
    <text evidence="2">The sequence shown here is derived from an EMBL/GenBank/DDBJ whole genome shotgun (WGS) entry which is preliminary data.</text>
</comment>
<feature type="compositionally biased region" description="Basic and acidic residues" evidence="1">
    <location>
        <begin position="10"/>
        <end position="26"/>
    </location>
</feature>
<dbReference type="Proteomes" id="UP000265520">
    <property type="component" value="Unassembled WGS sequence"/>
</dbReference>